<evidence type="ECO:0000313" key="3">
    <source>
        <dbReference type="Proteomes" id="UP000016933"/>
    </source>
</evidence>
<dbReference type="EMBL" id="KB446535">
    <property type="protein sequence ID" value="EME50329.1"/>
    <property type="molecule type" value="Genomic_DNA"/>
</dbReference>
<sequence length="94" mass="11073">MSRHWDHERVGSCSGYRCSWGFVVLFITLLYRLRPLGSQPSSQTLHYRPWPSQCFQQQIEESLFDLRRCAHTQRSPLSANRLRCSDHVHLTEAI</sequence>
<accession>N1Q5H0</accession>
<keyword evidence="1" id="KW-0812">Transmembrane</keyword>
<keyword evidence="1" id="KW-0472">Membrane</keyword>
<evidence type="ECO:0000256" key="1">
    <source>
        <dbReference type="SAM" id="Phobius"/>
    </source>
</evidence>
<dbReference type="HOGENOM" id="CLU_2386113_0_0_1"/>
<evidence type="ECO:0000313" key="2">
    <source>
        <dbReference type="EMBL" id="EME50329.1"/>
    </source>
</evidence>
<keyword evidence="3" id="KW-1185">Reference proteome</keyword>
<dbReference type="AlphaFoldDB" id="N1Q5H0"/>
<reference evidence="2 3" key="2">
    <citation type="journal article" date="2012" name="PLoS Pathog.">
        <title>Diverse lifestyles and strategies of plant pathogenesis encoded in the genomes of eighteen Dothideomycetes fungi.</title>
        <authorList>
            <person name="Ohm R.A."/>
            <person name="Feau N."/>
            <person name="Henrissat B."/>
            <person name="Schoch C.L."/>
            <person name="Horwitz B.A."/>
            <person name="Barry K.W."/>
            <person name="Condon B.J."/>
            <person name="Copeland A.C."/>
            <person name="Dhillon B."/>
            <person name="Glaser F."/>
            <person name="Hesse C.N."/>
            <person name="Kosti I."/>
            <person name="LaButti K."/>
            <person name="Lindquist E.A."/>
            <person name="Lucas S."/>
            <person name="Salamov A.A."/>
            <person name="Bradshaw R.E."/>
            <person name="Ciuffetti L."/>
            <person name="Hamelin R.C."/>
            <person name="Kema G.H.J."/>
            <person name="Lawrence C."/>
            <person name="Scott J.A."/>
            <person name="Spatafora J.W."/>
            <person name="Turgeon B.G."/>
            <person name="de Wit P.J.G.M."/>
            <person name="Zhong S."/>
            <person name="Goodwin S.B."/>
            <person name="Grigoriev I.V."/>
        </authorList>
    </citation>
    <scope>NUCLEOTIDE SEQUENCE [LARGE SCALE GENOMIC DNA]</scope>
    <source>
        <strain evidence="3">NZE10 / CBS 128990</strain>
    </source>
</reference>
<organism evidence="2 3">
    <name type="scientific">Dothistroma septosporum (strain NZE10 / CBS 128990)</name>
    <name type="common">Red band needle blight fungus</name>
    <name type="synonym">Mycosphaerella pini</name>
    <dbReference type="NCBI Taxonomy" id="675120"/>
    <lineage>
        <taxon>Eukaryota</taxon>
        <taxon>Fungi</taxon>
        <taxon>Dikarya</taxon>
        <taxon>Ascomycota</taxon>
        <taxon>Pezizomycotina</taxon>
        <taxon>Dothideomycetes</taxon>
        <taxon>Dothideomycetidae</taxon>
        <taxon>Mycosphaerellales</taxon>
        <taxon>Mycosphaerellaceae</taxon>
        <taxon>Dothistroma</taxon>
    </lineage>
</organism>
<gene>
    <name evidence="2" type="ORF">DOTSEDRAFT_69006</name>
</gene>
<reference evidence="3" key="1">
    <citation type="journal article" date="2012" name="PLoS Genet.">
        <title>The genomes of the fungal plant pathogens Cladosporium fulvum and Dothistroma septosporum reveal adaptation to different hosts and lifestyles but also signatures of common ancestry.</title>
        <authorList>
            <person name="de Wit P.J.G.M."/>
            <person name="van der Burgt A."/>
            <person name="Oekmen B."/>
            <person name="Stergiopoulos I."/>
            <person name="Abd-Elsalam K.A."/>
            <person name="Aerts A.L."/>
            <person name="Bahkali A.H."/>
            <person name="Beenen H.G."/>
            <person name="Chettri P."/>
            <person name="Cox M.P."/>
            <person name="Datema E."/>
            <person name="de Vries R.P."/>
            <person name="Dhillon B."/>
            <person name="Ganley A.R."/>
            <person name="Griffiths S.A."/>
            <person name="Guo Y."/>
            <person name="Hamelin R.C."/>
            <person name="Henrissat B."/>
            <person name="Kabir M.S."/>
            <person name="Jashni M.K."/>
            <person name="Kema G."/>
            <person name="Klaubauf S."/>
            <person name="Lapidus A."/>
            <person name="Levasseur A."/>
            <person name="Lindquist E."/>
            <person name="Mehrabi R."/>
            <person name="Ohm R.A."/>
            <person name="Owen T.J."/>
            <person name="Salamov A."/>
            <person name="Schwelm A."/>
            <person name="Schijlen E."/>
            <person name="Sun H."/>
            <person name="van den Burg H.A."/>
            <person name="van Ham R.C.H.J."/>
            <person name="Zhang S."/>
            <person name="Goodwin S.B."/>
            <person name="Grigoriev I.V."/>
            <person name="Collemare J."/>
            <person name="Bradshaw R.E."/>
        </authorList>
    </citation>
    <scope>NUCLEOTIDE SEQUENCE [LARGE SCALE GENOMIC DNA]</scope>
    <source>
        <strain evidence="3">NZE10 / CBS 128990</strain>
    </source>
</reference>
<keyword evidence="1" id="KW-1133">Transmembrane helix</keyword>
<proteinExistence type="predicted"/>
<feature type="transmembrane region" description="Helical" evidence="1">
    <location>
        <begin position="14"/>
        <end position="33"/>
    </location>
</feature>
<protein>
    <submittedName>
        <fullName evidence="2">Uncharacterized protein</fullName>
    </submittedName>
</protein>
<name>N1Q5H0_DOTSN</name>
<dbReference type="Proteomes" id="UP000016933">
    <property type="component" value="Unassembled WGS sequence"/>
</dbReference>